<reference evidence="2" key="1">
    <citation type="submission" date="2016-12" db="EMBL/GenBank/DDBJ databases">
        <title>The genomes of Aspergillus section Nigri reveals drivers in fungal speciation.</title>
        <authorList>
            <consortium name="DOE Joint Genome Institute"/>
            <person name="Vesth T.C."/>
            <person name="Nybo J."/>
            <person name="Theobald S."/>
            <person name="Brandl J."/>
            <person name="Frisvad J.C."/>
            <person name="Nielsen K.F."/>
            <person name="Lyhne E.K."/>
            <person name="Kogle M.E."/>
            <person name="Kuo A."/>
            <person name="Riley R."/>
            <person name="Clum A."/>
            <person name="Nolan M."/>
            <person name="Lipzen A."/>
            <person name="Salamov A."/>
            <person name="Henrissat B."/>
            <person name="Wiebenga A."/>
            <person name="De vries R.P."/>
            <person name="Grigoriev I.V."/>
            <person name="Mortensen U.H."/>
            <person name="Andersen M.R."/>
            <person name="Baker S.E."/>
        </authorList>
    </citation>
    <scope>NUCLEOTIDE SEQUENCE</scope>
    <source>
        <strain evidence="2">IBT 28561</strain>
    </source>
</reference>
<feature type="region of interest" description="Disordered" evidence="1">
    <location>
        <begin position="41"/>
        <end position="75"/>
    </location>
</feature>
<protein>
    <submittedName>
        <fullName evidence="2">Uncharacterized protein</fullName>
    </submittedName>
</protein>
<dbReference type="EMBL" id="MSFM01000011">
    <property type="protein sequence ID" value="PKY01739.1"/>
    <property type="molecule type" value="Genomic_DNA"/>
</dbReference>
<evidence type="ECO:0000313" key="2">
    <source>
        <dbReference type="EMBL" id="PKY01739.1"/>
    </source>
</evidence>
<comment type="caution">
    <text evidence="2">The sequence shown here is derived from an EMBL/GenBank/DDBJ whole genome shotgun (WGS) entry which is preliminary data.</text>
</comment>
<evidence type="ECO:0000256" key="1">
    <source>
        <dbReference type="SAM" id="MobiDB-lite"/>
    </source>
</evidence>
<dbReference type="Proteomes" id="UP000234254">
    <property type="component" value="Unassembled WGS sequence"/>
</dbReference>
<evidence type="ECO:0000313" key="3">
    <source>
        <dbReference type="Proteomes" id="UP000234254"/>
    </source>
</evidence>
<accession>A0A2I1CVT7</accession>
<dbReference type="RefSeq" id="XP_024690333.1">
    <property type="nucleotide sequence ID" value="XM_024839062.1"/>
</dbReference>
<dbReference type="GeneID" id="36546586"/>
<dbReference type="AlphaFoldDB" id="A0A2I1CVT7"/>
<organism evidence="2 3">
    <name type="scientific">Aspergillus campestris (strain IBT 28561)</name>
    <dbReference type="NCBI Taxonomy" id="1392248"/>
    <lineage>
        <taxon>Eukaryota</taxon>
        <taxon>Fungi</taxon>
        <taxon>Dikarya</taxon>
        <taxon>Ascomycota</taxon>
        <taxon>Pezizomycotina</taxon>
        <taxon>Eurotiomycetes</taxon>
        <taxon>Eurotiomycetidae</taxon>
        <taxon>Eurotiales</taxon>
        <taxon>Aspergillaceae</taxon>
        <taxon>Aspergillus</taxon>
        <taxon>Aspergillus subgen. Circumdati</taxon>
    </lineage>
</organism>
<sequence length="154" mass="17339">MNQPRTGKGRYRVQDVTTGISILNKTPRDVLVADTLQGRPVDAVHQDLPPQPLPAGEQVDTQSPTSPLPTSLRLFPPKGVAADVREDIGNKGESTTGHLSLEDQLLQERADRRHVTQKMQEEEHLAIDKLVLSSNDWYIGEWNLQEKRRKRSKC</sequence>
<name>A0A2I1CVT7_ASPC2</name>
<keyword evidence="3" id="KW-1185">Reference proteome</keyword>
<dbReference type="VEuPathDB" id="FungiDB:P168DRAFT_306849"/>
<proteinExistence type="predicted"/>
<gene>
    <name evidence="2" type="ORF">P168DRAFT_306849</name>
</gene>
<feature type="compositionally biased region" description="Polar residues" evidence="1">
    <location>
        <begin position="59"/>
        <end position="69"/>
    </location>
</feature>